<gene>
    <name evidence="1" type="ORF">K3G42_003464</name>
</gene>
<accession>A0ACB8EFY7</accession>
<sequence>MYQALFLVQETTTQEHFHGATYWNNFCFPHLIVFPCCKETEIHFYKTQKKESEQQRQMIPKASLRNNQNSSYWKGNNRKETLE</sequence>
<keyword evidence="2" id="KW-1185">Reference proteome</keyword>
<proteinExistence type="predicted"/>
<evidence type="ECO:0000313" key="2">
    <source>
        <dbReference type="Proteomes" id="UP000827872"/>
    </source>
</evidence>
<reference evidence="1" key="1">
    <citation type="submission" date="2021-08" db="EMBL/GenBank/DDBJ databases">
        <title>The first chromosome-level gecko genome reveals the dynamic sex chromosomes of Neotropical dwarf geckos (Sphaerodactylidae: Sphaerodactylus).</title>
        <authorList>
            <person name="Pinto B.J."/>
            <person name="Keating S.E."/>
            <person name="Gamble T."/>
        </authorList>
    </citation>
    <scope>NUCLEOTIDE SEQUENCE</scope>
    <source>
        <strain evidence="1">TG3544</strain>
    </source>
</reference>
<dbReference type="EMBL" id="CM037616">
    <property type="protein sequence ID" value="KAH7991240.1"/>
    <property type="molecule type" value="Genomic_DNA"/>
</dbReference>
<organism evidence="1 2">
    <name type="scientific">Sphaerodactylus townsendi</name>
    <dbReference type="NCBI Taxonomy" id="933632"/>
    <lineage>
        <taxon>Eukaryota</taxon>
        <taxon>Metazoa</taxon>
        <taxon>Chordata</taxon>
        <taxon>Craniata</taxon>
        <taxon>Vertebrata</taxon>
        <taxon>Euteleostomi</taxon>
        <taxon>Lepidosauria</taxon>
        <taxon>Squamata</taxon>
        <taxon>Bifurcata</taxon>
        <taxon>Gekkota</taxon>
        <taxon>Sphaerodactylidae</taxon>
        <taxon>Sphaerodactylus</taxon>
    </lineage>
</organism>
<protein>
    <submittedName>
        <fullName evidence="1">Uncharacterized protein</fullName>
    </submittedName>
</protein>
<comment type="caution">
    <text evidence="1">The sequence shown here is derived from an EMBL/GenBank/DDBJ whole genome shotgun (WGS) entry which is preliminary data.</text>
</comment>
<evidence type="ECO:0000313" key="1">
    <source>
        <dbReference type="EMBL" id="KAH7991240.1"/>
    </source>
</evidence>
<name>A0ACB8EFY7_9SAUR</name>
<dbReference type="Proteomes" id="UP000827872">
    <property type="component" value="Linkage Group LG03"/>
</dbReference>